<dbReference type="CDD" id="cd21865">
    <property type="entry name" value="DEUBAD_NFRKB"/>
    <property type="match status" value="1"/>
</dbReference>
<keyword evidence="10" id="KW-1185">Reference proteome</keyword>
<dbReference type="GO" id="GO:0031011">
    <property type="term" value="C:Ino80 complex"/>
    <property type="evidence" value="ECO:0007669"/>
    <property type="project" value="InterPro"/>
</dbReference>
<dbReference type="InterPro" id="IPR038106">
    <property type="entry name" value="NFRKB_winged_sf"/>
</dbReference>
<dbReference type="InterPro" id="IPR044867">
    <property type="entry name" value="DEUBAD_dom"/>
</dbReference>
<feature type="compositionally biased region" description="Low complexity" evidence="7">
    <location>
        <begin position="723"/>
        <end position="734"/>
    </location>
</feature>
<dbReference type="GO" id="GO:0010604">
    <property type="term" value="P:positive regulation of macromolecule metabolic process"/>
    <property type="evidence" value="ECO:0007669"/>
    <property type="project" value="UniProtKB-ARBA"/>
</dbReference>
<feature type="compositionally biased region" description="Polar residues" evidence="7">
    <location>
        <begin position="1013"/>
        <end position="1024"/>
    </location>
</feature>
<comment type="similarity">
    <text evidence="4">Belongs to the NFRKB family.</text>
</comment>
<evidence type="ECO:0000256" key="6">
    <source>
        <dbReference type="ARBA" id="ARBA00076275"/>
    </source>
</evidence>
<dbReference type="GO" id="GO:0002020">
    <property type="term" value="F:protease binding"/>
    <property type="evidence" value="ECO:0007669"/>
    <property type="project" value="TreeGrafter"/>
</dbReference>
<dbReference type="InterPro" id="IPR025220">
    <property type="entry name" value="NFRKB_WH_1"/>
</dbReference>
<feature type="region of interest" description="Disordered" evidence="7">
    <location>
        <begin position="199"/>
        <end position="251"/>
    </location>
</feature>
<feature type="compositionally biased region" description="Basic and acidic residues" evidence="7">
    <location>
        <begin position="242"/>
        <end position="251"/>
    </location>
</feature>
<dbReference type="Pfam" id="PF14465">
    <property type="entry name" value="WHD_1st_NFRKB"/>
    <property type="match status" value="1"/>
</dbReference>
<dbReference type="OrthoDB" id="70874at2759"/>
<feature type="region of interest" description="Disordered" evidence="7">
    <location>
        <begin position="1240"/>
        <end position="1274"/>
    </location>
</feature>
<dbReference type="KEGG" id="stru:115204349"/>
<keyword evidence="3" id="KW-0539">Nucleus</keyword>
<dbReference type="PANTHER" id="PTHR13052:SF3">
    <property type="entry name" value="NUCLEAR FACTOR RELATED TO KAPPA-B-BINDING PROTEIN"/>
    <property type="match status" value="1"/>
</dbReference>
<evidence type="ECO:0000256" key="3">
    <source>
        <dbReference type="ARBA" id="ARBA00023242"/>
    </source>
</evidence>
<dbReference type="PANTHER" id="PTHR13052">
    <property type="entry name" value="NFRKB-RELATED"/>
    <property type="match status" value="1"/>
</dbReference>
<comment type="subcellular location">
    <subcellularLocation>
        <location evidence="1">Nucleus</location>
    </subcellularLocation>
</comment>
<evidence type="ECO:0000313" key="10">
    <source>
        <dbReference type="Proteomes" id="UP000472277"/>
    </source>
</evidence>
<sequence length="1274" mass="137695">MDALDHMLTDPLDSGEGNDGRITEECMLGNCQVSLPEDLLEDPEIFFSVLSESTWSEVLTDDQRQHLRQLLPHFQEDNTSEQDSTISKLFNKQNFCFGNPLHLAQKLFQDGHFNPEVVKYRQLCAKSQKKRQLNSLQQYYHKLLKQILVSRKELLELAVRSGPDIAVNRKYPTQTHGEVQEQRVRGRVCRILREVKTECGDSNASSDDDDTASWLPTPQSPSSPTPTVSVRVLPSLSTQDMKTTDKQELGEKDMRAMLRRHREKRRRQPDHPDLMTSDIRLGDMMSRVNIGRKGSMMTLFDLALPKRKMREERRKKKMRTIKVESEDPCEALMPSEAPAPSVNITAALPETPVTPLPSVKEEPMEEVQSSPAMVEEIAVSFFNLLENILKLDGLASTTMLEEKVQQWQTSPASSLNPWFSSASCWSEMVLPALHFLAGETKVGMLVLPSGFTPYVAFRENSQRWKWIGPSQDGEKDLSALWQLWVDSKDLVVVKTECEELTEMTSPTPRVSWTDFVVRPSTGDERHVFQVQEQQRYDQPHKAFTFRMHGFESVVGPVKGVFDKEMSLNKAREHTLLRSDRPAYVTILSLVRDAAARLPNGEGTRAEICELLKDSQFLAPDVTSAQVNTVVSGALDRLHYEKDPCVKYDIGRKLWIYLHRDRGQEEFERIHQAQAAAAKARKALQQKPKPASKPKSGSKEGGGKTPGGLEASDVGGPMSPTPTTPTTSTPGTPKSPLAPVATTPTKAGIPDSVKTSPGVLLVSPPPMPQLGTLLSSCQSGPQVSQPATSQHTARVVGHQSGSLPQVRVVSSQTAGGQHATLVHQTPHQIRVPVTMGTKGITQAVVSLPLRTQSAGSPIQVQASRGQTTLSVSGLTTAVTVLKPQTASPGSPAHNPTSPSVRQGVTSQNIIKQVAITGQLGIKSQGRPGLPITATNLRIQGKDVLRLPPSSITTDSKGQTVLRITPDMMATLTKSPLTTVKLTPDMLGTATTKSISATLHVTPPHSTSSPASSSGEVRTSKASAGTTTLLKAAGDTIRLMPTLAVTMAEQKTRTFSTVSSSDSKSGTTIRIMPGLGVIPQKQGQTITMTTTTGSKPVSTGAATVTIATSGLAGAKGVTVGSSASGSLTLGTATATVRQVPVTATVVSTQPGKLPARFTVPLSVLSQPLKSKSVMTTPILKGNLSTNISSLGRNIILTTMPAGTKLIAGNKPVSFVTAQQLQQLQQQGQATQVRIQTVPAQQLQQRSAAGSPKSMSTVVVTTAPSPKRAPDPPPPAQ</sequence>
<feature type="compositionally biased region" description="Low complexity" evidence="7">
    <location>
        <begin position="1000"/>
        <end position="1012"/>
    </location>
</feature>
<dbReference type="InterPro" id="IPR057748">
    <property type="entry name" value="NFRKB_WH_2"/>
</dbReference>
<dbReference type="OMA" id="RVSWTDF"/>
<keyword evidence="2" id="KW-0238">DNA-binding</keyword>
<dbReference type="PROSITE" id="PS51916">
    <property type="entry name" value="DEUBAD"/>
    <property type="match status" value="1"/>
</dbReference>
<dbReference type="InterPro" id="IPR024867">
    <property type="entry name" value="NFRKB"/>
</dbReference>
<organism evidence="9 10">
    <name type="scientific">Salmo trutta</name>
    <name type="common">Brown trout</name>
    <dbReference type="NCBI Taxonomy" id="8032"/>
    <lineage>
        <taxon>Eukaryota</taxon>
        <taxon>Metazoa</taxon>
        <taxon>Chordata</taxon>
        <taxon>Craniata</taxon>
        <taxon>Vertebrata</taxon>
        <taxon>Euteleostomi</taxon>
        <taxon>Actinopterygii</taxon>
        <taxon>Neopterygii</taxon>
        <taxon>Teleostei</taxon>
        <taxon>Protacanthopterygii</taxon>
        <taxon>Salmoniformes</taxon>
        <taxon>Salmonidae</taxon>
        <taxon>Salmoninae</taxon>
        <taxon>Salmo</taxon>
    </lineage>
</organism>
<dbReference type="GeneTree" id="ENSGT00390000016213"/>
<dbReference type="GO" id="GO:0033044">
    <property type="term" value="P:regulation of chromosome organization"/>
    <property type="evidence" value="ECO:0007669"/>
    <property type="project" value="UniProtKB-ARBA"/>
</dbReference>
<dbReference type="Gene3D" id="1.10.10.2430">
    <property type="entry name" value="NFRKB winged helix-like domain"/>
    <property type="match status" value="1"/>
</dbReference>
<reference evidence="9" key="1">
    <citation type="submission" date="2025-08" db="UniProtKB">
        <authorList>
            <consortium name="Ensembl"/>
        </authorList>
    </citation>
    <scope>IDENTIFICATION</scope>
</reference>
<feature type="region of interest" description="Disordered" evidence="7">
    <location>
        <begin position="672"/>
        <end position="789"/>
    </location>
</feature>
<feature type="compositionally biased region" description="Polar residues" evidence="7">
    <location>
        <begin position="1240"/>
        <end position="1259"/>
    </location>
</feature>
<dbReference type="InParanoid" id="A0A674BP10"/>
<dbReference type="GO" id="GO:0003677">
    <property type="term" value="F:DNA binding"/>
    <property type="evidence" value="ECO:0007669"/>
    <property type="project" value="UniProtKB-KW"/>
</dbReference>
<feature type="compositionally biased region" description="Low complexity" evidence="7">
    <location>
        <begin position="684"/>
        <end position="694"/>
    </location>
</feature>
<evidence type="ECO:0000313" key="9">
    <source>
        <dbReference type="Ensembl" id="ENSSTUP00000072978.1"/>
    </source>
</evidence>
<dbReference type="Ensembl" id="ENSSTUT00000077451.1">
    <property type="protein sequence ID" value="ENSSTUP00000072978.1"/>
    <property type="gene ID" value="ENSSTUG00000031824.1"/>
</dbReference>
<evidence type="ECO:0000256" key="7">
    <source>
        <dbReference type="SAM" id="MobiDB-lite"/>
    </source>
</evidence>
<evidence type="ECO:0000259" key="8">
    <source>
        <dbReference type="PROSITE" id="PS51916"/>
    </source>
</evidence>
<dbReference type="Pfam" id="PF25793">
    <property type="entry name" value="WHD_2nd_NFRKB"/>
    <property type="match status" value="1"/>
</dbReference>
<evidence type="ECO:0000256" key="5">
    <source>
        <dbReference type="ARBA" id="ARBA00070975"/>
    </source>
</evidence>
<feature type="compositionally biased region" description="Low complexity" evidence="7">
    <location>
        <begin position="225"/>
        <end position="235"/>
    </location>
</feature>
<dbReference type="GO" id="GO:0051052">
    <property type="term" value="P:regulation of DNA metabolic process"/>
    <property type="evidence" value="ECO:0007669"/>
    <property type="project" value="UniProtKB-ARBA"/>
</dbReference>
<evidence type="ECO:0000256" key="2">
    <source>
        <dbReference type="ARBA" id="ARBA00023125"/>
    </source>
</evidence>
<feature type="region of interest" description="Disordered" evidence="7">
    <location>
        <begin position="996"/>
        <end position="1024"/>
    </location>
</feature>
<dbReference type="Proteomes" id="UP000472277">
    <property type="component" value="Chromosome 12"/>
</dbReference>
<feature type="domain" description="DEUBAD" evidence="8">
    <location>
        <begin position="36"/>
        <end position="153"/>
    </location>
</feature>
<reference evidence="9" key="2">
    <citation type="submission" date="2025-09" db="UniProtKB">
        <authorList>
            <consortium name="Ensembl"/>
        </authorList>
    </citation>
    <scope>IDENTIFICATION</scope>
</reference>
<evidence type="ECO:0000256" key="4">
    <source>
        <dbReference type="ARBA" id="ARBA00060988"/>
    </source>
</evidence>
<dbReference type="FunFam" id="1.10.10.2430:FF:000001">
    <property type="entry name" value="Nuclear factor related to kappaB binding protein"/>
    <property type="match status" value="1"/>
</dbReference>
<proteinExistence type="inferred from homology"/>
<evidence type="ECO:0000256" key="1">
    <source>
        <dbReference type="ARBA" id="ARBA00004123"/>
    </source>
</evidence>
<protein>
    <recommendedName>
        <fullName evidence="5">Nuclear factor related to kappa-B-binding protein</fullName>
    </recommendedName>
    <alternativeName>
        <fullName evidence="6">DNA-binding protein R kappa-B</fullName>
    </alternativeName>
</protein>
<name>A0A674BP10_SALTR</name>
<feature type="compositionally biased region" description="Polar residues" evidence="7">
    <location>
        <begin position="771"/>
        <end position="789"/>
    </location>
</feature>
<accession>A0A674BP10</accession>
<dbReference type="GO" id="GO:0045935">
    <property type="term" value="P:positive regulation of nucleobase-containing compound metabolic process"/>
    <property type="evidence" value="ECO:0007669"/>
    <property type="project" value="UniProtKB-ARBA"/>
</dbReference>
<gene>
    <name evidence="9" type="primary">NFRKB</name>
    <name evidence="9" type="synonym">LOC115204349</name>
</gene>
<dbReference type="AlphaFoldDB" id="A0A674BP10"/>